<feature type="transmembrane region" description="Helical" evidence="14">
    <location>
        <begin position="248"/>
        <end position="266"/>
    </location>
</feature>
<dbReference type="GO" id="GO:0005743">
    <property type="term" value="C:mitochondrial inner membrane"/>
    <property type="evidence" value="ECO:0007669"/>
    <property type="project" value="UniProtKB-SubCell"/>
</dbReference>
<comment type="catalytic activity">
    <reaction evidence="13">
        <text>a ubiquinone + NADH + 5 H(+)(in) = a ubiquinol + NAD(+) + 4 H(+)(out)</text>
        <dbReference type="Rhea" id="RHEA:29091"/>
        <dbReference type="Rhea" id="RHEA-COMP:9565"/>
        <dbReference type="Rhea" id="RHEA-COMP:9566"/>
        <dbReference type="ChEBI" id="CHEBI:15378"/>
        <dbReference type="ChEBI" id="CHEBI:16389"/>
        <dbReference type="ChEBI" id="CHEBI:17976"/>
        <dbReference type="ChEBI" id="CHEBI:57540"/>
        <dbReference type="ChEBI" id="CHEBI:57945"/>
        <dbReference type="EC" id="7.1.1.2"/>
    </reaction>
</comment>
<name>A0A8K1MCZ1_9HEMI</name>
<evidence type="ECO:0000313" key="15">
    <source>
        <dbReference type="EMBL" id="UBS94003.1"/>
    </source>
</evidence>
<keyword evidence="5" id="KW-0813">Transport</keyword>
<evidence type="ECO:0000256" key="3">
    <source>
        <dbReference type="ARBA" id="ARBA00010535"/>
    </source>
</evidence>
<evidence type="ECO:0000256" key="6">
    <source>
        <dbReference type="ARBA" id="ARBA00022692"/>
    </source>
</evidence>
<comment type="subcellular location">
    <subcellularLocation>
        <location evidence="2 12">Mitochondrion inner membrane</location>
        <topology evidence="2 12">Multi-pass membrane protein</topology>
    </subcellularLocation>
</comment>
<dbReference type="Pfam" id="PF00146">
    <property type="entry name" value="NADHdh"/>
    <property type="match status" value="1"/>
</dbReference>
<keyword evidence="11 14" id="KW-0472">Membrane</keyword>
<dbReference type="PANTHER" id="PTHR11432">
    <property type="entry name" value="NADH DEHYDROGENASE SUBUNIT 1"/>
    <property type="match status" value="1"/>
</dbReference>
<keyword evidence="6 12" id="KW-0812">Transmembrane</keyword>
<evidence type="ECO:0000256" key="11">
    <source>
        <dbReference type="ARBA" id="ARBA00023136"/>
    </source>
</evidence>
<dbReference type="InterPro" id="IPR001694">
    <property type="entry name" value="NADH_UbQ_OxRdtase_su1/FPO"/>
</dbReference>
<feature type="transmembrane region" description="Helical" evidence="14">
    <location>
        <begin position="68"/>
        <end position="89"/>
    </location>
</feature>
<keyword evidence="10 13" id="KW-0496">Mitochondrion</keyword>
<organism evidence="15">
    <name type="scientific">Iolania perkinsi</name>
    <dbReference type="NCBI Taxonomy" id="2831208"/>
    <lineage>
        <taxon>Eukaryota</taxon>
        <taxon>Metazoa</taxon>
        <taxon>Ecdysozoa</taxon>
        <taxon>Arthropoda</taxon>
        <taxon>Hexapoda</taxon>
        <taxon>Insecta</taxon>
        <taxon>Pterygota</taxon>
        <taxon>Neoptera</taxon>
        <taxon>Paraneoptera</taxon>
        <taxon>Hemiptera</taxon>
        <taxon>Auchenorrhyncha</taxon>
        <taxon>Fulgoroidea</taxon>
        <taxon>Cixiidae</taxon>
        <taxon>Iolania</taxon>
    </lineage>
</organism>
<dbReference type="EC" id="7.1.1.2" evidence="13"/>
<evidence type="ECO:0000256" key="1">
    <source>
        <dbReference type="ARBA" id="ARBA00003257"/>
    </source>
</evidence>
<dbReference type="EMBL" id="MZ748292">
    <property type="protein sequence ID" value="UBS94003.1"/>
    <property type="molecule type" value="Genomic_DNA"/>
</dbReference>
<keyword evidence="12" id="KW-0520">NAD</keyword>
<dbReference type="GO" id="GO:0009060">
    <property type="term" value="P:aerobic respiration"/>
    <property type="evidence" value="ECO:0007669"/>
    <property type="project" value="TreeGrafter"/>
</dbReference>
<evidence type="ECO:0000256" key="8">
    <source>
        <dbReference type="ARBA" id="ARBA00022989"/>
    </source>
</evidence>
<dbReference type="GO" id="GO:0008137">
    <property type="term" value="F:NADH dehydrogenase (ubiquinone) activity"/>
    <property type="evidence" value="ECO:0007669"/>
    <property type="project" value="UniProtKB-EC"/>
</dbReference>
<evidence type="ECO:0000256" key="14">
    <source>
        <dbReference type="SAM" id="Phobius"/>
    </source>
</evidence>
<feature type="transmembrane region" description="Helical" evidence="14">
    <location>
        <begin position="222"/>
        <end position="242"/>
    </location>
</feature>
<sequence length="312" mass="36580">MYMLNCLLIFMFLFVGVAFYVLLERKVLGYIQLRSGPSSVGFFGLFQPFSDAISLFSSESYFIYFGNFFIYYVVPLFGLVLTCCLWLLYPLFENFMSYSLGLLFFLCCSGLSVYFIMLAGWSSNSIYSLIGSIRSVAQSISYEVNLFFIILVFILIVGSLNLIDLYWVQSYCWFILLGFPLFLIFFSCVLAETNRSPFDLAEGESELVSGFNIEYSSFSFSFIFLSEYLSMMFMSMMVSLIFLGGNYFNMSFFFSVVFISFMFVWVRGSFPRFRYDKLMYLSWKCFLPVVINYYLFFMILILFMFFIYFSKS</sequence>
<keyword evidence="9 13" id="KW-0830">Ubiquinone</keyword>
<reference evidence="15" key="1">
    <citation type="journal article" date="2021" name="Mitochondrial DNA Part B Resour">
        <title>The complete mitochondrial genome and phylogenetic analysis of the Hawaiian planthoppers Iolania perkinsi and Oliarus cf filicicola (Hemiptera: Cixiidae).</title>
        <authorList>
            <person name="Chong R.A."/>
            <person name="Steck M."/>
            <person name="Porter M.L."/>
        </authorList>
    </citation>
    <scope>NUCLEOTIDE SEQUENCE</scope>
    <source>
        <tissue evidence="15">Hind limbs</tissue>
    </source>
</reference>
<evidence type="ECO:0000256" key="10">
    <source>
        <dbReference type="ARBA" id="ARBA00023128"/>
    </source>
</evidence>
<feature type="transmembrane region" description="Helical" evidence="14">
    <location>
        <begin position="286"/>
        <end position="309"/>
    </location>
</feature>
<evidence type="ECO:0000256" key="12">
    <source>
        <dbReference type="RuleBase" id="RU000471"/>
    </source>
</evidence>
<accession>A0A8K1MCZ1</accession>
<proteinExistence type="inferred from homology"/>
<feature type="transmembrane region" description="Helical" evidence="14">
    <location>
        <begin position="95"/>
        <end position="121"/>
    </location>
</feature>
<protein>
    <recommendedName>
        <fullName evidence="4 13">NADH-ubiquinone oxidoreductase chain 1</fullName>
        <ecNumber evidence="13">7.1.1.2</ecNumber>
    </recommendedName>
</protein>
<comment type="function">
    <text evidence="1">Core subunit of the mitochondrial membrane respiratory chain NADH dehydrogenase (Complex I) that is believed to belong to the minimal assembly required for catalysis. Complex I functions in the transfer of electrons from NADH to the respiratory chain. The immediate electron acceptor for the enzyme is believed to be ubiquinone.</text>
</comment>
<dbReference type="PANTHER" id="PTHR11432:SF3">
    <property type="entry name" value="NADH-UBIQUINONE OXIDOREDUCTASE CHAIN 1"/>
    <property type="match status" value="1"/>
</dbReference>
<keyword evidence="7" id="KW-0999">Mitochondrion inner membrane</keyword>
<evidence type="ECO:0000256" key="4">
    <source>
        <dbReference type="ARBA" id="ARBA00021009"/>
    </source>
</evidence>
<evidence type="ECO:0000256" key="13">
    <source>
        <dbReference type="RuleBase" id="RU000473"/>
    </source>
</evidence>
<feature type="transmembrane region" description="Helical" evidence="14">
    <location>
        <begin position="142"/>
        <end position="167"/>
    </location>
</feature>
<dbReference type="AlphaFoldDB" id="A0A8K1MCZ1"/>
<feature type="transmembrane region" description="Helical" evidence="14">
    <location>
        <begin position="173"/>
        <end position="191"/>
    </location>
</feature>
<dbReference type="GO" id="GO:0003954">
    <property type="term" value="F:NADH dehydrogenase activity"/>
    <property type="evidence" value="ECO:0007669"/>
    <property type="project" value="TreeGrafter"/>
</dbReference>
<evidence type="ECO:0000256" key="2">
    <source>
        <dbReference type="ARBA" id="ARBA00004448"/>
    </source>
</evidence>
<dbReference type="HAMAP" id="MF_01350">
    <property type="entry name" value="NDH1_NuoH"/>
    <property type="match status" value="1"/>
</dbReference>
<feature type="transmembrane region" description="Helical" evidence="14">
    <location>
        <begin position="7"/>
        <end position="23"/>
    </location>
</feature>
<dbReference type="PROSITE" id="PS00668">
    <property type="entry name" value="COMPLEX1_ND1_2"/>
    <property type="match status" value="1"/>
</dbReference>
<gene>
    <name evidence="15" type="primary">ND1</name>
</gene>
<evidence type="ECO:0000256" key="5">
    <source>
        <dbReference type="ARBA" id="ARBA00022448"/>
    </source>
</evidence>
<geneLocation type="mitochondrion" evidence="15"/>
<dbReference type="InterPro" id="IPR018086">
    <property type="entry name" value="NADH_UbQ_OxRdtase_su1_CS"/>
</dbReference>
<keyword evidence="8 14" id="KW-1133">Transmembrane helix</keyword>
<comment type="similarity">
    <text evidence="3 12">Belongs to the complex I subunit 1 family.</text>
</comment>
<evidence type="ECO:0000256" key="9">
    <source>
        <dbReference type="ARBA" id="ARBA00023075"/>
    </source>
</evidence>
<evidence type="ECO:0000256" key="7">
    <source>
        <dbReference type="ARBA" id="ARBA00022792"/>
    </source>
</evidence>